<keyword evidence="3 6" id="KW-0863">Zinc-finger</keyword>
<dbReference type="PROSITE" id="PS00518">
    <property type="entry name" value="ZF_RING_1"/>
    <property type="match status" value="1"/>
</dbReference>
<dbReference type="GO" id="GO:0006511">
    <property type="term" value="P:ubiquitin-dependent protein catabolic process"/>
    <property type="evidence" value="ECO:0007669"/>
    <property type="project" value="TreeGrafter"/>
</dbReference>
<dbReference type="Pfam" id="PF13923">
    <property type="entry name" value="zf-C3HC4_2"/>
    <property type="match status" value="1"/>
</dbReference>
<dbReference type="InterPro" id="IPR017907">
    <property type="entry name" value="Znf_RING_CS"/>
</dbReference>
<gene>
    <name evidence="9" type="ORF">MEUPH1_LOCUS10898</name>
</gene>
<dbReference type="InterPro" id="IPR001841">
    <property type="entry name" value="Znf_RING"/>
</dbReference>
<dbReference type="PROSITE" id="PS50089">
    <property type="entry name" value="ZF_RING_2"/>
    <property type="match status" value="1"/>
</dbReference>
<dbReference type="GO" id="GO:0000151">
    <property type="term" value="C:ubiquitin ligase complex"/>
    <property type="evidence" value="ECO:0007669"/>
    <property type="project" value="TreeGrafter"/>
</dbReference>
<evidence type="ECO:0000256" key="2">
    <source>
        <dbReference type="ARBA" id="ARBA00022723"/>
    </source>
</evidence>
<organism evidence="9 10">
    <name type="scientific">Macrosiphum euphorbiae</name>
    <name type="common">potato aphid</name>
    <dbReference type="NCBI Taxonomy" id="13131"/>
    <lineage>
        <taxon>Eukaryota</taxon>
        <taxon>Metazoa</taxon>
        <taxon>Ecdysozoa</taxon>
        <taxon>Arthropoda</taxon>
        <taxon>Hexapoda</taxon>
        <taxon>Insecta</taxon>
        <taxon>Pterygota</taxon>
        <taxon>Neoptera</taxon>
        <taxon>Paraneoptera</taxon>
        <taxon>Hemiptera</taxon>
        <taxon>Sternorrhyncha</taxon>
        <taxon>Aphidomorpha</taxon>
        <taxon>Aphidoidea</taxon>
        <taxon>Aphididae</taxon>
        <taxon>Macrosiphini</taxon>
        <taxon>Macrosiphum</taxon>
    </lineage>
</organism>
<comment type="caution">
    <text evidence="9">The sequence shown here is derived from an EMBL/GenBank/DDBJ whole genome shotgun (WGS) entry which is preliminary data.</text>
</comment>
<dbReference type="AlphaFoldDB" id="A0AAV0WH60"/>
<dbReference type="GO" id="GO:0006302">
    <property type="term" value="P:double-strand break repair"/>
    <property type="evidence" value="ECO:0007669"/>
    <property type="project" value="TreeGrafter"/>
</dbReference>
<keyword evidence="4" id="KW-0833">Ubl conjugation pathway</keyword>
<evidence type="ECO:0000256" key="1">
    <source>
        <dbReference type="ARBA" id="ARBA00022679"/>
    </source>
</evidence>
<dbReference type="GO" id="GO:0035861">
    <property type="term" value="C:site of double-strand break"/>
    <property type="evidence" value="ECO:0007669"/>
    <property type="project" value="TreeGrafter"/>
</dbReference>
<dbReference type="GO" id="GO:0005829">
    <property type="term" value="C:cytosol"/>
    <property type="evidence" value="ECO:0007669"/>
    <property type="project" value="TreeGrafter"/>
</dbReference>
<dbReference type="InterPro" id="IPR013083">
    <property type="entry name" value="Znf_RING/FYVE/PHD"/>
</dbReference>
<evidence type="ECO:0000313" key="9">
    <source>
        <dbReference type="EMBL" id="CAI6354987.1"/>
    </source>
</evidence>
<evidence type="ECO:0000256" key="5">
    <source>
        <dbReference type="ARBA" id="ARBA00022833"/>
    </source>
</evidence>
<dbReference type="PANTHER" id="PTHR15067:SF4">
    <property type="entry name" value="E3 UBIQUITIN-PROTEIN LIGASE RNF8"/>
    <property type="match status" value="1"/>
</dbReference>
<dbReference type="Proteomes" id="UP001160148">
    <property type="component" value="Unassembled WGS sequence"/>
</dbReference>
<dbReference type="EMBL" id="CARXXK010000002">
    <property type="protein sequence ID" value="CAI6354987.1"/>
    <property type="molecule type" value="Genomic_DNA"/>
</dbReference>
<evidence type="ECO:0000256" key="3">
    <source>
        <dbReference type="ARBA" id="ARBA00022771"/>
    </source>
</evidence>
<evidence type="ECO:0000259" key="8">
    <source>
        <dbReference type="PROSITE" id="PS50089"/>
    </source>
</evidence>
<dbReference type="GO" id="GO:0070936">
    <property type="term" value="P:protein K48-linked ubiquitination"/>
    <property type="evidence" value="ECO:0007669"/>
    <property type="project" value="TreeGrafter"/>
</dbReference>
<keyword evidence="1" id="KW-0808">Transferase</keyword>
<keyword evidence="5" id="KW-0862">Zinc</keyword>
<evidence type="ECO:0000256" key="6">
    <source>
        <dbReference type="PROSITE-ProRule" id="PRU00175"/>
    </source>
</evidence>
<name>A0AAV0WH60_9HEMI</name>
<dbReference type="SMART" id="SM00184">
    <property type="entry name" value="RING"/>
    <property type="match status" value="1"/>
</dbReference>
<dbReference type="GO" id="GO:0008270">
    <property type="term" value="F:zinc ion binding"/>
    <property type="evidence" value="ECO:0007669"/>
    <property type="project" value="UniProtKB-KW"/>
</dbReference>
<accession>A0AAV0WH60</accession>
<keyword evidence="7" id="KW-0175">Coiled coil</keyword>
<evidence type="ECO:0000256" key="7">
    <source>
        <dbReference type="SAM" id="Coils"/>
    </source>
</evidence>
<reference evidence="9 10" key="1">
    <citation type="submission" date="2023-01" db="EMBL/GenBank/DDBJ databases">
        <authorList>
            <person name="Whitehead M."/>
        </authorList>
    </citation>
    <scope>NUCLEOTIDE SEQUENCE [LARGE SCALE GENOMIC DNA]</scope>
</reference>
<evidence type="ECO:0000256" key="4">
    <source>
        <dbReference type="ARBA" id="ARBA00022786"/>
    </source>
</evidence>
<keyword evidence="2" id="KW-0479">Metal-binding</keyword>
<sequence>MNPICKFCVHGSCGSSKKCVNRHEKLSLKPSETLEKLDDDFPVLGFGAADLKALRNEIAELNENIVTLETVQSTIEEQLKEEIHKNIQLNEDFKIALLDDDDHQCCICRELFIRPSLLGCSHMFCEWCIDKWLEKYNHCPTCRVAIVSYTHCLNMDNYIQKKMEKMPANIRLKFKELELVRAKDKQTSIQLQAERRRLEFITMTLNERRRPS</sequence>
<keyword evidence="10" id="KW-1185">Reference proteome</keyword>
<dbReference type="GO" id="GO:0042393">
    <property type="term" value="F:histone binding"/>
    <property type="evidence" value="ECO:0007669"/>
    <property type="project" value="TreeGrafter"/>
</dbReference>
<dbReference type="GO" id="GO:0005634">
    <property type="term" value="C:nucleus"/>
    <property type="evidence" value="ECO:0007669"/>
    <property type="project" value="TreeGrafter"/>
</dbReference>
<feature type="coiled-coil region" evidence="7">
    <location>
        <begin position="44"/>
        <end position="78"/>
    </location>
</feature>
<dbReference type="SUPFAM" id="SSF57850">
    <property type="entry name" value="RING/U-box"/>
    <property type="match status" value="1"/>
</dbReference>
<dbReference type="PANTHER" id="PTHR15067">
    <property type="entry name" value="E3 UBIQUITIN-PROTEIN LIGASE RNF8"/>
    <property type="match status" value="1"/>
</dbReference>
<dbReference type="Gene3D" id="3.30.40.10">
    <property type="entry name" value="Zinc/RING finger domain, C3HC4 (zinc finger)"/>
    <property type="match status" value="1"/>
</dbReference>
<feature type="domain" description="RING-type" evidence="8">
    <location>
        <begin position="105"/>
        <end position="143"/>
    </location>
</feature>
<protein>
    <recommendedName>
        <fullName evidence="8">RING-type domain-containing protein</fullName>
    </recommendedName>
</protein>
<proteinExistence type="predicted"/>
<dbReference type="GO" id="GO:0061630">
    <property type="term" value="F:ubiquitin protein ligase activity"/>
    <property type="evidence" value="ECO:0007669"/>
    <property type="project" value="TreeGrafter"/>
</dbReference>
<evidence type="ECO:0000313" key="10">
    <source>
        <dbReference type="Proteomes" id="UP001160148"/>
    </source>
</evidence>